<dbReference type="Pfam" id="PF07859">
    <property type="entry name" value="Abhydrolase_3"/>
    <property type="match status" value="1"/>
</dbReference>
<name>A0A6A5ZCW1_9PLEO</name>
<evidence type="ECO:0000313" key="4">
    <source>
        <dbReference type="EMBL" id="KAF2117046.1"/>
    </source>
</evidence>
<feature type="signal peptide" evidence="2">
    <location>
        <begin position="1"/>
        <end position="25"/>
    </location>
</feature>
<evidence type="ECO:0000256" key="2">
    <source>
        <dbReference type="SAM" id="SignalP"/>
    </source>
</evidence>
<dbReference type="SUPFAM" id="SSF53474">
    <property type="entry name" value="alpha/beta-Hydrolases"/>
    <property type="match status" value="1"/>
</dbReference>
<dbReference type="GO" id="GO:0016787">
    <property type="term" value="F:hydrolase activity"/>
    <property type="evidence" value="ECO:0007669"/>
    <property type="project" value="UniProtKB-KW"/>
</dbReference>
<sequence>MCLPRLRLRLLLILANDAAPRLTLTRPGAHSCDDRGRIEGYLRPHMLLGHLPVAPCIARPFALRRLLSQETCRPRAKRFFAAVTAPPRWERIDVACRSNGSITVDIVHSSSASSPTIIYVPSGPVFLDQNHEEEQLVTALAASSGATIARVNYRASTQHPFPTPIHDVLAGYDWVLENLPRRHLVETLGVCGELVGGSLATMLALTECRKGGPRIGAAAVNNPIADWVFPDDLPAVAPEALPEPDAPEETSFPADRDFMTWWEKQDEVEGVDAPKKLVKRAPKKKPISSWESNRENLLLSTTHLLETRDVLFRRPEHCFDRFASPTLFFRSPHAKLIYPWHDDIFASSSPTNVPEPLDPDTQMSLDHFESLESQEAAPPEAPTMVRCRAYARVHPPANAPLDLPQFNITAGAHSPLLDQNTELAKLIKRGIVRHMLKSRTGRTQWHDEEEKAKYEEVAAEVVRLNAVEGTGLWSRFDANPNWRANVENVGRWMRQALDP</sequence>
<keyword evidence="5" id="KW-1185">Reference proteome</keyword>
<organism evidence="4 5">
    <name type="scientific">Lophiotrema nucula</name>
    <dbReference type="NCBI Taxonomy" id="690887"/>
    <lineage>
        <taxon>Eukaryota</taxon>
        <taxon>Fungi</taxon>
        <taxon>Dikarya</taxon>
        <taxon>Ascomycota</taxon>
        <taxon>Pezizomycotina</taxon>
        <taxon>Dothideomycetes</taxon>
        <taxon>Pleosporomycetidae</taxon>
        <taxon>Pleosporales</taxon>
        <taxon>Lophiotremataceae</taxon>
        <taxon>Lophiotrema</taxon>
    </lineage>
</organism>
<dbReference type="PANTHER" id="PTHR48081">
    <property type="entry name" value="AB HYDROLASE SUPERFAMILY PROTEIN C4A8.06C"/>
    <property type="match status" value="1"/>
</dbReference>
<gene>
    <name evidence="4" type="ORF">BDV96DRAFT_571465</name>
</gene>
<evidence type="ECO:0000259" key="3">
    <source>
        <dbReference type="Pfam" id="PF07859"/>
    </source>
</evidence>
<dbReference type="OrthoDB" id="5396420at2759"/>
<keyword evidence="1 4" id="KW-0378">Hydrolase</keyword>
<dbReference type="EMBL" id="ML977319">
    <property type="protein sequence ID" value="KAF2117046.1"/>
    <property type="molecule type" value="Genomic_DNA"/>
</dbReference>
<keyword evidence="2" id="KW-0732">Signal</keyword>
<feature type="domain" description="Alpha/beta hydrolase fold-3" evidence="3">
    <location>
        <begin position="130"/>
        <end position="227"/>
    </location>
</feature>
<dbReference type="Proteomes" id="UP000799770">
    <property type="component" value="Unassembled WGS sequence"/>
</dbReference>
<evidence type="ECO:0000313" key="5">
    <source>
        <dbReference type="Proteomes" id="UP000799770"/>
    </source>
</evidence>
<dbReference type="AlphaFoldDB" id="A0A6A5ZCW1"/>
<protein>
    <submittedName>
        <fullName evidence="4">Alpha/Beta hydrolase protein</fullName>
    </submittedName>
</protein>
<dbReference type="InterPro" id="IPR050300">
    <property type="entry name" value="GDXG_lipolytic_enzyme"/>
</dbReference>
<proteinExistence type="predicted"/>
<feature type="chain" id="PRO_5025343465" evidence="2">
    <location>
        <begin position="26"/>
        <end position="499"/>
    </location>
</feature>
<accession>A0A6A5ZCW1</accession>
<reference evidence="4" key="1">
    <citation type="journal article" date="2020" name="Stud. Mycol.">
        <title>101 Dothideomycetes genomes: a test case for predicting lifestyles and emergence of pathogens.</title>
        <authorList>
            <person name="Haridas S."/>
            <person name="Albert R."/>
            <person name="Binder M."/>
            <person name="Bloem J."/>
            <person name="Labutti K."/>
            <person name="Salamov A."/>
            <person name="Andreopoulos B."/>
            <person name="Baker S."/>
            <person name="Barry K."/>
            <person name="Bills G."/>
            <person name="Bluhm B."/>
            <person name="Cannon C."/>
            <person name="Castanera R."/>
            <person name="Culley D."/>
            <person name="Daum C."/>
            <person name="Ezra D."/>
            <person name="Gonzalez J."/>
            <person name="Henrissat B."/>
            <person name="Kuo A."/>
            <person name="Liang C."/>
            <person name="Lipzen A."/>
            <person name="Lutzoni F."/>
            <person name="Magnuson J."/>
            <person name="Mondo S."/>
            <person name="Nolan M."/>
            <person name="Ohm R."/>
            <person name="Pangilinan J."/>
            <person name="Park H.-J."/>
            <person name="Ramirez L."/>
            <person name="Alfaro M."/>
            <person name="Sun H."/>
            <person name="Tritt A."/>
            <person name="Yoshinaga Y."/>
            <person name="Zwiers L.-H."/>
            <person name="Turgeon B."/>
            <person name="Goodwin S."/>
            <person name="Spatafora J."/>
            <person name="Crous P."/>
            <person name="Grigoriev I."/>
        </authorList>
    </citation>
    <scope>NUCLEOTIDE SEQUENCE</scope>
    <source>
        <strain evidence="4">CBS 627.86</strain>
    </source>
</reference>
<dbReference type="InterPro" id="IPR029058">
    <property type="entry name" value="AB_hydrolase_fold"/>
</dbReference>
<dbReference type="InterPro" id="IPR013094">
    <property type="entry name" value="AB_hydrolase_3"/>
</dbReference>
<evidence type="ECO:0000256" key="1">
    <source>
        <dbReference type="ARBA" id="ARBA00022801"/>
    </source>
</evidence>
<dbReference type="Gene3D" id="3.40.50.1820">
    <property type="entry name" value="alpha/beta hydrolase"/>
    <property type="match status" value="1"/>
</dbReference>